<keyword evidence="4" id="KW-0540">Nuclease</keyword>
<evidence type="ECO:0000313" key="9">
    <source>
        <dbReference type="EMBL" id="QQP38664.1"/>
    </source>
</evidence>
<dbReference type="GO" id="GO:0004523">
    <property type="term" value="F:RNA-DNA hybrid ribonuclease activity"/>
    <property type="evidence" value="ECO:0007669"/>
    <property type="project" value="UniProtKB-EC"/>
</dbReference>
<keyword evidence="5" id="KW-0479">Metal-binding</keyword>
<dbReference type="InterPro" id="IPR036397">
    <property type="entry name" value="RNaseH_sf"/>
</dbReference>
<proteinExistence type="inferred from homology"/>
<dbReference type="Proteomes" id="UP000595437">
    <property type="component" value="Chromosome 13"/>
</dbReference>
<dbReference type="GO" id="GO:0003676">
    <property type="term" value="F:nucleic acid binding"/>
    <property type="evidence" value="ECO:0007669"/>
    <property type="project" value="InterPro"/>
</dbReference>
<evidence type="ECO:0000259" key="8">
    <source>
        <dbReference type="PROSITE" id="PS50879"/>
    </source>
</evidence>
<evidence type="ECO:0000256" key="3">
    <source>
        <dbReference type="ARBA" id="ARBA00012180"/>
    </source>
</evidence>
<comment type="similarity">
    <text evidence="2">Belongs to the RNase H family.</text>
</comment>
<evidence type="ECO:0000256" key="2">
    <source>
        <dbReference type="ARBA" id="ARBA00005300"/>
    </source>
</evidence>
<dbReference type="EMBL" id="CP045902">
    <property type="protein sequence ID" value="QQP38664.1"/>
    <property type="molecule type" value="Genomic_DNA"/>
</dbReference>
<evidence type="ECO:0000256" key="7">
    <source>
        <dbReference type="ARBA" id="ARBA00022801"/>
    </source>
</evidence>
<evidence type="ECO:0000256" key="1">
    <source>
        <dbReference type="ARBA" id="ARBA00000077"/>
    </source>
</evidence>
<dbReference type="InterPro" id="IPR002156">
    <property type="entry name" value="RNaseH_domain"/>
</dbReference>
<dbReference type="EC" id="3.1.26.4" evidence="3"/>
<gene>
    <name evidence="9" type="ORF">FKW44_019307</name>
</gene>
<dbReference type="AlphaFoldDB" id="A0A7T8JY25"/>
<keyword evidence="6" id="KW-0255">Endonuclease</keyword>
<dbReference type="CDD" id="cd09276">
    <property type="entry name" value="Rnase_HI_RT_non_LTR"/>
    <property type="match status" value="1"/>
</dbReference>
<evidence type="ECO:0000313" key="10">
    <source>
        <dbReference type="Proteomes" id="UP000595437"/>
    </source>
</evidence>
<sequence length="358" mass="40927">MGKGCHRSKWGLTSDRVLWLYEAMIRPIITYACLIWGHTVTAKKVEIRKLNNIQRKVLMSMTHTLRSTPTSGIEAVLGITPLDLYIQALATKSRWRTKFFLRDTWDGVGNLSRRRGHRFVSDKILHRLQLNETSDYITGNRIWVDNSHVENSDIIIYTDGSKDDKDNTGAGWAITRGDISFYQSYISLNKEASVFQAEVIAITQSVKALLEQDKPSKNVIIRSDSQSAIAAILNPFTKSATVKQCKEVLNNAKSKINIHLDWCKGHSDISGNEFADYLAKKGTQSKNRLCVGAPPSYIKKVIDGFFYEVWCNRYKKDLGMKHTHRMLNIQNQRLSSFHVPTLNYLFKPTQAMDHFWPI</sequence>
<keyword evidence="7" id="KW-0378">Hydrolase</keyword>
<evidence type="ECO:0000256" key="5">
    <source>
        <dbReference type="ARBA" id="ARBA00022723"/>
    </source>
</evidence>
<organism evidence="9 10">
    <name type="scientific">Caligus rogercresseyi</name>
    <name type="common">Sea louse</name>
    <dbReference type="NCBI Taxonomy" id="217165"/>
    <lineage>
        <taxon>Eukaryota</taxon>
        <taxon>Metazoa</taxon>
        <taxon>Ecdysozoa</taxon>
        <taxon>Arthropoda</taxon>
        <taxon>Crustacea</taxon>
        <taxon>Multicrustacea</taxon>
        <taxon>Hexanauplia</taxon>
        <taxon>Copepoda</taxon>
        <taxon>Siphonostomatoida</taxon>
        <taxon>Caligidae</taxon>
        <taxon>Caligus</taxon>
    </lineage>
</organism>
<dbReference type="Pfam" id="PF00075">
    <property type="entry name" value="RNase_H"/>
    <property type="match status" value="1"/>
</dbReference>
<dbReference type="OrthoDB" id="6373941at2759"/>
<feature type="domain" description="RNase H type-1" evidence="8">
    <location>
        <begin position="150"/>
        <end position="284"/>
    </location>
</feature>
<comment type="catalytic activity">
    <reaction evidence="1">
        <text>Endonucleolytic cleavage to 5'-phosphomonoester.</text>
        <dbReference type="EC" id="3.1.26.4"/>
    </reaction>
</comment>
<dbReference type="GO" id="GO:0043137">
    <property type="term" value="P:DNA replication, removal of RNA primer"/>
    <property type="evidence" value="ECO:0007669"/>
    <property type="project" value="TreeGrafter"/>
</dbReference>
<evidence type="ECO:0000256" key="4">
    <source>
        <dbReference type="ARBA" id="ARBA00022722"/>
    </source>
</evidence>
<dbReference type="GO" id="GO:0046872">
    <property type="term" value="F:metal ion binding"/>
    <property type="evidence" value="ECO:0007669"/>
    <property type="project" value="UniProtKB-KW"/>
</dbReference>
<dbReference type="PANTHER" id="PTHR10642:SF26">
    <property type="entry name" value="RIBONUCLEASE H1"/>
    <property type="match status" value="1"/>
</dbReference>
<protein>
    <recommendedName>
        <fullName evidence="3">ribonuclease H</fullName>
        <ecNumber evidence="3">3.1.26.4</ecNumber>
    </recommendedName>
</protein>
<accession>A0A7T8JY25</accession>
<dbReference type="SUPFAM" id="SSF53098">
    <property type="entry name" value="Ribonuclease H-like"/>
    <property type="match status" value="1"/>
</dbReference>
<keyword evidence="10" id="KW-1185">Reference proteome</keyword>
<dbReference type="Gene3D" id="3.30.420.10">
    <property type="entry name" value="Ribonuclease H-like superfamily/Ribonuclease H"/>
    <property type="match status" value="1"/>
</dbReference>
<dbReference type="PANTHER" id="PTHR10642">
    <property type="entry name" value="RIBONUCLEASE H1"/>
    <property type="match status" value="1"/>
</dbReference>
<name>A0A7T8JY25_CALRO</name>
<dbReference type="InterPro" id="IPR050092">
    <property type="entry name" value="RNase_H"/>
</dbReference>
<reference evidence="10" key="1">
    <citation type="submission" date="2021-01" db="EMBL/GenBank/DDBJ databases">
        <title>Caligus Genome Assembly.</title>
        <authorList>
            <person name="Gallardo-Escarate C."/>
        </authorList>
    </citation>
    <scope>NUCLEOTIDE SEQUENCE [LARGE SCALE GENOMIC DNA]</scope>
</reference>
<dbReference type="InterPro" id="IPR012337">
    <property type="entry name" value="RNaseH-like_sf"/>
</dbReference>
<dbReference type="PROSITE" id="PS50879">
    <property type="entry name" value="RNASE_H_1"/>
    <property type="match status" value="1"/>
</dbReference>
<evidence type="ECO:0000256" key="6">
    <source>
        <dbReference type="ARBA" id="ARBA00022759"/>
    </source>
</evidence>